<keyword evidence="3" id="KW-0418">Kinase</keyword>
<dbReference type="UniPathway" id="UPA00908">
    <property type="reaction ID" value="UER00884"/>
</dbReference>
<evidence type="ECO:0000259" key="2">
    <source>
        <dbReference type="SMART" id="SM00954"/>
    </source>
</evidence>
<dbReference type="EMBL" id="MZGV01000012">
    <property type="protein sequence ID" value="OPJ62927.1"/>
    <property type="molecule type" value="Genomic_DNA"/>
</dbReference>
<dbReference type="GO" id="GO:0015970">
    <property type="term" value="P:guanosine tetraphosphate biosynthetic process"/>
    <property type="evidence" value="ECO:0007669"/>
    <property type="project" value="UniProtKB-UniPathway"/>
</dbReference>
<dbReference type="STRING" id="1450648.CLORY_15510"/>
<dbReference type="AlphaFoldDB" id="A0A1V4ITZ5"/>
<organism evidence="3 4">
    <name type="scientific">Clostridium oryzae</name>
    <dbReference type="NCBI Taxonomy" id="1450648"/>
    <lineage>
        <taxon>Bacteria</taxon>
        <taxon>Bacillati</taxon>
        <taxon>Bacillota</taxon>
        <taxon>Clostridia</taxon>
        <taxon>Eubacteriales</taxon>
        <taxon>Clostridiaceae</taxon>
        <taxon>Clostridium</taxon>
    </lineage>
</organism>
<dbReference type="GO" id="GO:0008728">
    <property type="term" value="F:GTP diphosphokinase activity"/>
    <property type="evidence" value="ECO:0007669"/>
    <property type="project" value="UniProtKB-EC"/>
</dbReference>
<dbReference type="PANTHER" id="PTHR47837">
    <property type="entry name" value="GTP PYROPHOSPHOKINASE YJBM"/>
    <property type="match status" value="1"/>
</dbReference>
<name>A0A1V4ITZ5_9CLOT</name>
<comment type="pathway">
    <text evidence="1">Purine metabolism; ppGpp biosynthesis; ppGpp from GTP: step 1/2.</text>
</comment>
<accession>A0A1V4ITZ5</accession>
<dbReference type="EC" id="2.7.6.5" evidence="3"/>
<dbReference type="PANTHER" id="PTHR47837:SF2">
    <property type="entry name" value="GTP PYROPHOSPHOKINASE YWAC"/>
    <property type="match status" value="1"/>
</dbReference>
<reference evidence="3 4" key="1">
    <citation type="submission" date="2017-03" db="EMBL/GenBank/DDBJ databases">
        <title>Genome sequence of Clostridium oryzae DSM 28571.</title>
        <authorList>
            <person name="Poehlein A."/>
            <person name="Daniel R."/>
        </authorList>
    </citation>
    <scope>NUCLEOTIDE SEQUENCE [LARGE SCALE GENOMIC DNA]</scope>
    <source>
        <strain evidence="3 4">DSM 28571</strain>
    </source>
</reference>
<proteinExistence type="predicted"/>
<keyword evidence="3" id="KW-0808">Transferase</keyword>
<evidence type="ECO:0000313" key="3">
    <source>
        <dbReference type="EMBL" id="OPJ62927.1"/>
    </source>
</evidence>
<dbReference type="InterPro" id="IPR007685">
    <property type="entry name" value="RelA_SpoT"/>
</dbReference>
<gene>
    <name evidence="3" type="primary">ywaC</name>
    <name evidence="3" type="ORF">CLORY_15510</name>
</gene>
<evidence type="ECO:0000313" key="4">
    <source>
        <dbReference type="Proteomes" id="UP000190080"/>
    </source>
</evidence>
<dbReference type="CDD" id="cd05399">
    <property type="entry name" value="NT_Rel-Spo_like"/>
    <property type="match status" value="1"/>
</dbReference>
<protein>
    <submittedName>
        <fullName evidence="3">GTP pyrophosphokinase YwaC</fullName>
        <ecNumber evidence="3">2.7.6.5</ecNumber>
    </submittedName>
</protein>
<dbReference type="InterPro" id="IPR052366">
    <property type="entry name" value="GTP_Pyrophosphokinase"/>
</dbReference>
<dbReference type="SMART" id="SM00954">
    <property type="entry name" value="RelA_SpoT"/>
    <property type="match status" value="1"/>
</dbReference>
<dbReference type="Gene3D" id="3.30.460.10">
    <property type="entry name" value="Beta Polymerase, domain 2"/>
    <property type="match status" value="1"/>
</dbReference>
<dbReference type="GO" id="GO:0016301">
    <property type="term" value="F:kinase activity"/>
    <property type="evidence" value="ECO:0007669"/>
    <property type="project" value="UniProtKB-KW"/>
</dbReference>
<feature type="domain" description="RelA/SpoT" evidence="2">
    <location>
        <begin position="67"/>
        <end position="190"/>
    </location>
</feature>
<dbReference type="SUPFAM" id="SSF81301">
    <property type="entry name" value="Nucleotidyltransferase"/>
    <property type="match status" value="1"/>
</dbReference>
<dbReference type="Pfam" id="PF04607">
    <property type="entry name" value="RelA_SpoT"/>
    <property type="match status" value="1"/>
</dbReference>
<keyword evidence="4" id="KW-1185">Reference proteome</keyword>
<dbReference type="Proteomes" id="UP000190080">
    <property type="component" value="Unassembled WGS sequence"/>
</dbReference>
<comment type="caution">
    <text evidence="3">The sequence shown here is derived from an EMBL/GenBank/DDBJ whole genome shotgun (WGS) entry which is preliminary data.</text>
</comment>
<sequence length="228" mass="26929">MKELHSAELNEILEENNPEVLLEEMLPFEKLMMRYRCALMEIETKFKVLNEEFSLQYNRNPFESITSRIKNPISIINKVKRKGVELSLESIEQNIFDIAGVRIICSFPEDIYILANLLIQQDDIILIKKKDYIKNPKENGYRSLHLIVDVPIFLSSEKKHMKVEVQFRTIAMDFWASLDHKLKYKKNVQNPEKIALELKKCADVINQMDHRMQEIRNMIDFKGSAKRI</sequence>
<dbReference type="InterPro" id="IPR043519">
    <property type="entry name" value="NT_sf"/>
</dbReference>
<dbReference type="RefSeq" id="WP_242954368.1">
    <property type="nucleotide sequence ID" value="NZ_MZGV01000012.1"/>
</dbReference>
<dbReference type="Gene3D" id="1.10.287.860">
    <property type="entry name" value="Nucleotidyltransferase"/>
    <property type="match status" value="1"/>
</dbReference>
<evidence type="ECO:0000256" key="1">
    <source>
        <dbReference type="ARBA" id="ARBA00004976"/>
    </source>
</evidence>